<reference evidence="1 2" key="1">
    <citation type="submission" date="2024-01" db="EMBL/GenBank/DDBJ databases">
        <authorList>
            <person name="Waweru B."/>
        </authorList>
    </citation>
    <scope>NUCLEOTIDE SEQUENCE [LARGE SCALE GENOMIC DNA]</scope>
</reference>
<protein>
    <submittedName>
        <fullName evidence="1">Uncharacterized protein</fullName>
    </submittedName>
</protein>
<evidence type="ECO:0000313" key="1">
    <source>
        <dbReference type="EMBL" id="CAK7347589.1"/>
    </source>
</evidence>
<dbReference type="Proteomes" id="UP001314170">
    <property type="component" value="Unassembled WGS sequence"/>
</dbReference>
<proteinExistence type="predicted"/>
<organism evidence="1 2">
    <name type="scientific">Dovyalis caffra</name>
    <dbReference type="NCBI Taxonomy" id="77055"/>
    <lineage>
        <taxon>Eukaryota</taxon>
        <taxon>Viridiplantae</taxon>
        <taxon>Streptophyta</taxon>
        <taxon>Embryophyta</taxon>
        <taxon>Tracheophyta</taxon>
        <taxon>Spermatophyta</taxon>
        <taxon>Magnoliopsida</taxon>
        <taxon>eudicotyledons</taxon>
        <taxon>Gunneridae</taxon>
        <taxon>Pentapetalae</taxon>
        <taxon>rosids</taxon>
        <taxon>fabids</taxon>
        <taxon>Malpighiales</taxon>
        <taxon>Salicaceae</taxon>
        <taxon>Flacourtieae</taxon>
        <taxon>Dovyalis</taxon>
    </lineage>
</organism>
<dbReference type="EMBL" id="CAWUPB010001173">
    <property type="protein sequence ID" value="CAK7347589.1"/>
    <property type="molecule type" value="Genomic_DNA"/>
</dbReference>
<dbReference type="AlphaFoldDB" id="A0AAV1S807"/>
<gene>
    <name evidence="1" type="ORF">DCAF_LOCUS20277</name>
</gene>
<accession>A0AAV1S807</accession>
<sequence>MSGMGIDHSTNNGEIQGISSIVRQTEDLVLSDATEKAIKEASTLVYFTSRNGIDPSVLLGRSKYEGLLSAGHNDKAHRSSRQSAD</sequence>
<comment type="caution">
    <text evidence="1">The sequence shown here is derived from an EMBL/GenBank/DDBJ whole genome shotgun (WGS) entry which is preliminary data.</text>
</comment>
<name>A0AAV1S807_9ROSI</name>
<evidence type="ECO:0000313" key="2">
    <source>
        <dbReference type="Proteomes" id="UP001314170"/>
    </source>
</evidence>
<keyword evidence="2" id="KW-1185">Reference proteome</keyword>